<feature type="region of interest" description="Disordered" evidence="1">
    <location>
        <begin position="1"/>
        <end position="27"/>
    </location>
</feature>
<gene>
    <name evidence="2" type="ORF">FB559_4241</name>
</gene>
<keyword evidence="3" id="KW-1185">Reference proteome</keyword>
<dbReference type="EMBL" id="VFOZ01000001">
    <property type="protein sequence ID" value="TQL98614.1"/>
    <property type="molecule type" value="Genomic_DNA"/>
</dbReference>
<dbReference type="AlphaFoldDB" id="A0A543CND1"/>
<evidence type="ECO:0000313" key="3">
    <source>
        <dbReference type="Proteomes" id="UP000316096"/>
    </source>
</evidence>
<feature type="compositionally biased region" description="Basic residues" evidence="1">
    <location>
        <begin position="1"/>
        <end position="14"/>
    </location>
</feature>
<accession>A0A543CND1</accession>
<evidence type="ECO:0000313" key="2">
    <source>
        <dbReference type="EMBL" id="TQL98614.1"/>
    </source>
</evidence>
<dbReference type="Proteomes" id="UP000316096">
    <property type="component" value="Unassembled WGS sequence"/>
</dbReference>
<reference evidence="2 3" key="1">
    <citation type="submission" date="2019-06" db="EMBL/GenBank/DDBJ databases">
        <title>Sequencing the genomes of 1000 actinobacteria strains.</title>
        <authorList>
            <person name="Klenk H.-P."/>
        </authorList>
    </citation>
    <scope>NUCLEOTIDE SEQUENCE [LARGE SCALE GENOMIC DNA]</scope>
    <source>
        <strain evidence="2 3">DSM 102200</strain>
    </source>
</reference>
<organism evidence="2 3">
    <name type="scientific">Actinoallomurus bryophytorum</name>
    <dbReference type="NCBI Taxonomy" id="1490222"/>
    <lineage>
        <taxon>Bacteria</taxon>
        <taxon>Bacillati</taxon>
        <taxon>Actinomycetota</taxon>
        <taxon>Actinomycetes</taxon>
        <taxon>Streptosporangiales</taxon>
        <taxon>Thermomonosporaceae</taxon>
        <taxon>Actinoallomurus</taxon>
    </lineage>
</organism>
<comment type="caution">
    <text evidence="2">The sequence shown here is derived from an EMBL/GenBank/DDBJ whole genome shotgun (WGS) entry which is preliminary data.</text>
</comment>
<sequence length="77" mass="8694">MKMKTPRAATRRHLPTSPFKPPAAAPPVERFAVDDRVNHDQYGLGVVIGVEDEVAVLVDFRPRQERIPAPYNKMTKL</sequence>
<name>A0A543CND1_9ACTN</name>
<proteinExistence type="predicted"/>
<evidence type="ECO:0000256" key="1">
    <source>
        <dbReference type="SAM" id="MobiDB-lite"/>
    </source>
</evidence>
<protein>
    <submittedName>
        <fullName evidence="2">Uncharacterized protein</fullName>
    </submittedName>
</protein>